<evidence type="ECO:0000256" key="5">
    <source>
        <dbReference type="HAMAP-Rule" id="MF_00294"/>
    </source>
</evidence>
<organism evidence="8 11">
    <name type="scientific">Staphylococcus devriesei</name>
    <dbReference type="NCBI Taxonomy" id="586733"/>
    <lineage>
        <taxon>Bacteria</taxon>
        <taxon>Bacillati</taxon>
        <taxon>Bacillota</taxon>
        <taxon>Bacilli</taxon>
        <taxon>Bacillales</taxon>
        <taxon>Staphylococcaceae</taxon>
        <taxon>Staphylococcus</taxon>
    </lineage>
</organism>
<dbReference type="Proteomes" id="UP000243350">
    <property type="component" value="Unassembled WGS sequence"/>
</dbReference>
<dbReference type="InterPro" id="IPR018264">
    <property type="entry name" value="Ribosomal_bL33_CS"/>
</dbReference>
<evidence type="ECO:0000313" key="9">
    <source>
        <dbReference type="Proteomes" id="UP000242088"/>
    </source>
</evidence>
<proteinExistence type="inferred from homology"/>
<dbReference type="AlphaFoldDB" id="A0A2K4DNF8"/>
<sequence>MKKVPLICEVCGNRNYTVPKSEKSAIRLELKKYCSRCNAHTIHKESK</sequence>
<evidence type="ECO:0000256" key="4">
    <source>
        <dbReference type="ARBA" id="ARBA00035176"/>
    </source>
</evidence>
<evidence type="ECO:0000313" key="6">
    <source>
        <dbReference type="EMBL" id="PTE74260.1"/>
    </source>
</evidence>
<keyword evidence="2 5" id="KW-0689">Ribosomal protein</keyword>
<dbReference type="GO" id="GO:1990904">
    <property type="term" value="C:ribonucleoprotein complex"/>
    <property type="evidence" value="ECO:0007669"/>
    <property type="project" value="UniProtKB-KW"/>
</dbReference>
<dbReference type="EMBL" id="PYZH01000011">
    <property type="protein sequence ID" value="PTF16288.1"/>
    <property type="molecule type" value="Genomic_DNA"/>
</dbReference>
<keyword evidence="3 5" id="KW-0687">Ribonucleoprotein</keyword>
<comment type="caution">
    <text evidence="8">The sequence shown here is derived from an EMBL/GenBank/DDBJ whole genome shotgun (WGS) entry which is preliminary data.</text>
</comment>
<gene>
    <name evidence="5 8" type="primary">rpmG</name>
    <name evidence="6" type="ORF">BUY44_02225</name>
    <name evidence="7" type="ORF">BUY47_09875</name>
    <name evidence="8" type="ORF">BUY48_03065</name>
</gene>
<accession>A0A2K4DNF8</accession>
<dbReference type="Proteomes" id="UP000242088">
    <property type="component" value="Unassembled WGS sequence"/>
</dbReference>
<evidence type="ECO:0000313" key="10">
    <source>
        <dbReference type="Proteomes" id="UP000242547"/>
    </source>
</evidence>
<dbReference type="RefSeq" id="WP_103166438.1">
    <property type="nucleotide sequence ID" value="NZ_CP130489.1"/>
</dbReference>
<keyword evidence="9" id="KW-1185">Reference proteome</keyword>
<name>A0A2K4DNF8_9STAP</name>
<dbReference type="HAMAP" id="MF_00294">
    <property type="entry name" value="Ribosomal_bL33"/>
    <property type="match status" value="1"/>
</dbReference>
<dbReference type="OrthoDB" id="9801333at2"/>
<protein>
    <recommendedName>
        <fullName evidence="4 5">Large ribosomal subunit protein bL33</fullName>
    </recommendedName>
</protein>
<evidence type="ECO:0000256" key="2">
    <source>
        <dbReference type="ARBA" id="ARBA00022980"/>
    </source>
</evidence>
<evidence type="ECO:0000256" key="1">
    <source>
        <dbReference type="ARBA" id="ARBA00007596"/>
    </source>
</evidence>
<dbReference type="PROSITE" id="PS00582">
    <property type="entry name" value="RIBOSOMAL_L33"/>
    <property type="match status" value="1"/>
</dbReference>
<dbReference type="Proteomes" id="UP000242547">
    <property type="component" value="Unassembled WGS sequence"/>
</dbReference>
<dbReference type="Gene3D" id="2.20.28.120">
    <property type="entry name" value="Ribosomal protein L33"/>
    <property type="match status" value="1"/>
</dbReference>
<dbReference type="NCBIfam" id="NF001764">
    <property type="entry name" value="PRK00504.1"/>
    <property type="match status" value="1"/>
</dbReference>
<dbReference type="InterPro" id="IPR038584">
    <property type="entry name" value="Ribosomal_bL33_sf"/>
</dbReference>
<dbReference type="GO" id="GO:0006412">
    <property type="term" value="P:translation"/>
    <property type="evidence" value="ECO:0007669"/>
    <property type="project" value="UniProtKB-UniRule"/>
</dbReference>
<dbReference type="EMBL" id="PYZI01000013">
    <property type="protein sequence ID" value="PTF13214.1"/>
    <property type="molecule type" value="Genomic_DNA"/>
</dbReference>
<dbReference type="InterPro" id="IPR001705">
    <property type="entry name" value="Ribosomal_bL33"/>
</dbReference>
<dbReference type="Pfam" id="PF00471">
    <property type="entry name" value="Ribosomal_L33"/>
    <property type="match status" value="1"/>
</dbReference>
<dbReference type="InterPro" id="IPR011332">
    <property type="entry name" value="Ribosomal_zn-bd"/>
</dbReference>
<dbReference type="SUPFAM" id="SSF57829">
    <property type="entry name" value="Zn-binding ribosomal proteins"/>
    <property type="match status" value="1"/>
</dbReference>
<reference evidence="9 10" key="1">
    <citation type="journal article" date="2016" name="Front. Microbiol.">
        <title>Comprehensive Phylogenetic Analysis of Bovine Non-aureus Staphylococci Species Based on Whole-Genome Sequencing.</title>
        <authorList>
            <person name="Naushad S."/>
            <person name="Barkema H.W."/>
            <person name="Luby C."/>
            <person name="Condas L.A."/>
            <person name="Nobrega D.B."/>
            <person name="Carson D.A."/>
            <person name="De Buck J."/>
        </authorList>
    </citation>
    <scope>NUCLEOTIDE SEQUENCE [LARGE SCALE GENOMIC DNA]</scope>
    <source>
        <strain evidence="7 9">SNUC 1409</strain>
        <strain evidence="8 11">SNUC 4143</strain>
        <strain evidence="6 10">SNUC 761</strain>
    </source>
</reference>
<dbReference type="GO" id="GO:0005840">
    <property type="term" value="C:ribosome"/>
    <property type="evidence" value="ECO:0007669"/>
    <property type="project" value="UniProtKB-KW"/>
</dbReference>
<dbReference type="GO" id="GO:0003735">
    <property type="term" value="F:structural constituent of ribosome"/>
    <property type="evidence" value="ECO:0007669"/>
    <property type="project" value="InterPro"/>
</dbReference>
<dbReference type="GO" id="GO:0005737">
    <property type="term" value="C:cytoplasm"/>
    <property type="evidence" value="ECO:0007669"/>
    <property type="project" value="UniProtKB-ARBA"/>
</dbReference>
<dbReference type="GeneID" id="48888870"/>
<dbReference type="NCBIfam" id="TIGR01023">
    <property type="entry name" value="rpmG_bact"/>
    <property type="match status" value="1"/>
</dbReference>
<evidence type="ECO:0000313" key="7">
    <source>
        <dbReference type="EMBL" id="PTF13214.1"/>
    </source>
</evidence>
<reference evidence="7" key="2">
    <citation type="submission" date="2018-03" db="EMBL/GenBank/DDBJ databases">
        <authorList>
            <person name="Naushad S."/>
        </authorList>
    </citation>
    <scope>NUCLEOTIDE SEQUENCE</scope>
    <source>
        <strain evidence="7">SNUC 1409</strain>
    </source>
</reference>
<evidence type="ECO:0000256" key="3">
    <source>
        <dbReference type="ARBA" id="ARBA00023274"/>
    </source>
</evidence>
<comment type="similarity">
    <text evidence="1 5">Belongs to the bacterial ribosomal protein bL33 family.</text>
</comment>
<reference evidence="8" key="3">
    <citation type="submission" date="2018-03" db="EMBL/GenBank/DDBJ databases">
        <authorList>
            <person name="Keele B.F."/>
        </authorList>
    </citation>
    <scope>NUCLEOTIDE SEQUENCE</scope>
    <source>
        <strain evidence="8">SNUC 4143</strain>
        <strain evidence="6">SNUC 761</strain>
    </source>
</reference>
<dbReference type="EMBL" id="PYZL01000008">
    <property type="protein sequence ID" value="PTE74260.1"/>
    <property type="molecule type" value="Genomic_DNA"/>
</dbReference>
<evidence type="ECO:0000313" key="8">
    <source>
        <dbReference type="EMBL" id="PTF16288.1"/>
    </source>
</evidence>
<evidence type="ECO:0000313" key="11">
    <source>
        <dbReference type="Proteomes" id="UP000243350"/>
    </source>
</evidence>